<dbReference type="EMBL" id="PNEN01001624">
    <property type="protein sequence ID" value="PPJ53012.1"/>
    <property type="molecule type" value="Genomic_DNA"/>
</dbReference>
<feature type="region of interest" description="Disordered" evidence="1">
    <location>
        <begin position="84"/>
        <end position="226"/>
    </location>
</feature>
<feature type="region of interest" description="Disordered" evidence="1">
    <location>
        <begin position="1"/>
        <end position="54"/>
    </location>
</feature>
<feature type="compositionally biased region" description="Acidic residues" evidence="1">
    <location>
        <begin position="168"/>
        <end position="183"/>
    </location>
</feature>
<reference evidence="3" key="1">
    <citation type="journal article" date="2017" name="bioRxiv">
        <title>Conservation of a gene cluster reveals novel cercosporin biosynthetic mechanisms and extends production to the genus Colletotrichum.</title>
        <authorList>
            <person name="de Jonge R."/>
            <person name="Ebert M.K."/>
            <person name="Huitt-Roehl C.R."/>
            <person name="Pal P."/>
            <person name="Suttle J.C."/>
            <person name="Spanner R.E."/>
            <person name="Neubauer J.D."/>
            <person name="Jurick W.M.II."/>
            <person name="Stott K.A."/>
            <person name="Secor G.A."/>
            <person name="Thomma B.P.H.J."/>
            <person name="Van de Peer Y."/>
            <person name="Townsend C.A."/>
            <person name="Bolton M.D."/>
        </authorList>
    </citation>
    <scope>NUCLEOTIDE SEQUENCE [LARGE SCALE GENOMIC DNA]</scope>
    <source>
        <strain evidence="3">CBS538.71</strain>
    </source>
</reference>
<evidence type="ECO:0000256" key="1">
    <source>
        <dbReference type="SAM" id="MobiDB-lite"/>
    </source>
</evidence>
<organism evidence="2 3">
    <name type="scientific">Cercospora berteroae</name>
    <dbReference type="NCBI Taxonomy" id="357750"/>
    <lineage>
        <taxon>Eukaryota</taxon>
        <taxon>Fungi</taxon>
        <taxon>Dikarya</taxon>
        <taxon>Ascomycota</taxon>
        <taxon>Pezizomycotina</taxon>
        <taxon>Dothideomycetes</taxon>
        <taxon>Dothideomycetidae</taxon>
        <taxon>Mycosphaerellales</taxon>
        <taxon>Mycosphaerellaceae</taxon>
        <taxon>Cercospora</taxon>
    </lineage>
</organism>
<evidence type="ECO:0000313" key="2">
    <source>
        <dbReference type="EMBL" id="PPJ53012.1"/>
    </source>
</evidence>
<comment type="caution">
    <text evidence="2">The sequence shown here is derived from an EMBL/GenBank/DDBJ whole genome shotgun (WGS) entry which is preliminary data.</text>
</comment>
<dbReference type="AlphaFoldDB" id="A0A2S6BZV9"/>
<name>A0A2S6BZV9_9PEZI</name>
<keyword evidence="3" id="KW-1185">Reference proteome</keyword>
<accession>A0A2S6BZV9</accession>
<dbReference type="Proteomes" id="UP000237631">
    <property type="component" value="Unassembled WGS sequence"/>
</dbReference>
<feature type="compositionally biased region" description="Basic and acidic residues" evidence="1">
    <location>
        <begin position="206"/>
        <end position="226"/>
    </location>
</feature>
<gene>
    <name evidence="2" type="ORF">CBER1_11330</name>
</gene>
<feature type="compositionally biased region" description="Basic and acidic residues" evidence="1">
    <location>
        <begin position="84"/>
        <end position="141"/>
    </location>
</feature>
<evidence type="ECO:0000313" key="3">
    <source>
        <dbReference type="Proteomes" id="UP000237631"/>
    </source>
</evidence>
<protein>
    <submittedName>
        <fullName evidence="2">Uncharacterized protein</fullName>
    </submittedName>
</protein>
<proteinExistence type="predicted"/>
<dbReference type="OrthoDB" id="3650489at2759"/>
<sequence>MGHRDGGYSSDDSTLYSRGSRHRRRRSSPTDYTRRPRRSRRYTSPSRDEKKGSSTAGTFVKLGIGVALVQIVATCFSAWMKDKQETDDRHYRHEKRRAFEKAKAKRRQEEEEYEKRRQREEDESDGREWDEREIIIREGRRIGYVPAENADAERDDSQDRQVRRIEAPPDDYYDYEHSEDDWEDERRRAPSVAARSRSRFGGRPKSVRDLRDDRSRSRPAERIKSC</sequence>
<feature type="compositionally biased region" description="Basic and acidic residues" evidence="1">
    <location>
        <begin position="151"/>
        <end position="167"/>
    </location>
</feature>